<protein>
    <submittedName>
        <fullName evidence="1">Uncharacterized protein</fullName>
    </submittedName>
</protein>
<evidence type="ECO:0000313" key="1">
    <source>
        <dbReference type="EnsemblPlants" id="AUR62018152-RA:cds"/>
    </source>
</evidence>
<accession>A0A803LSF8</accession>
<dbReference type="Gene3D" id="3.70.10.10">
    <property type="match status" value="1"/>
</dbReference>
<reference evidence="1" key="2">
    <citation type="submission" date="2021-03" db="UniProtKB">
        <authorList>
            <consortium name="EnsemblPlants"/>
        </authorList>
    </citation>
    <scope>IDENTIFICATION</scope>
</reference>
<sequence>MAAESSNTNSKEVINIKLNSILQLRQSMESLCFANSNGMGRLDITGESFEITVRNAETNVVLHLCLNRSELIEFKCSKHITGKLIFVAEIGLIMHCASEDDTFTILYLDGSDKLTFIQGSDPDNEYSVKLYDMNVEIERFLAIAFCEAVLTSSYLRKMIQQLKDVFIMEIEEKGVVFYVGGQPDILAHDFEGGAGTRGLELGQKAQACLIMHHLEVLKIASTLEERPMLCFHLQPDQLVRMRFGLQGLGYLEFVYTTTWVVRNIKPERVISFQLKPVLKVRWPLSFLAKQKLNPECIGRLDITENGGFEITVHNTQSKGMDPKKEFNFKLGEEIESIPGITFLCDCEGAIKPEHLRELAEFHHYSDMPSQKVSVTIDEKYVWLSLPVENFSWHTTYKPEEVVESRRVEADQMHAADFIMHHSKVLMKAAHMASKLALRPLVSVLSEPHQRVMIRFCLEEVELVFFFEATSVVKKSLF</sequence>
<keyword evidence="2" id="KW-1185">Reference proteome</keyword>
<evidence type="ECO:0000313" key="2">
    <source>
        <dbReference type="Proteomes" id="UP000596660"/>
    </source>
</evidence>
<reference evidence="1" key="1">
    <citation type="journal article" date="2017" name="Nature">
        <title>The genome of Chenopodium quinoa.</title>
        <authorList>
            <person name="Jarvis D.E."/>
            <person name="Ho Y.S."/>
            <person name="Lightfoot D.J."/>
            <person name="Schmoeckel S.M."/>
            <person name="Li B."/>
            <person name="Borm T.J.A."/>
            <person name="Ohyanagi H."/>
            <person name="Mineta K."/>
            <person name="Michell C.T."/>
            <person name="Saber N."/>
            <person name="Kharbatia N.M."/>
            <person name="Rupper R.R."/>
            <person name="Sharp A.R."/>
            <person name="Dally N."/>
            <person name="Boughton B.A."/>
            <person name="Woo Y.H."/>
            <person name="Gao G."/>
            <person name="Schijlen E.G.W.M."/>
            <person name="Guo X."/>
            <person name="Momin A.A."/>
            <person name="Negrao S."/>
            <person name="Al-Babili S."/>
            <person name="Gehring C."/>
            <person name="Roessner U."/>
            <person name="Jung C."/>
            <person name="Murphy K."/>
            <person name="Arold S.T."/>
            <person name="Gojobori T."/>
            <person name="van der Linden C.G."/>
            <person name="van Loo E.N."/>
            <person name="Jellen E.N."/>
            <person name="Maughan P.J."/>
            <person name="Tester M."/>
        </authorList>
    </citation>
    <scope>NUCLEOTIDE SEQUENCE [LARGE SCALE GENOMIC DNA]</scope>
    <source>
        <strain evidence="1">cv. PI 614886</strain>
    </source>
</reference>
<dbReference type="Gramene" id="AUR62018152-RA">
    <property type="protein sequence ID" value="AUR62018152-RA:cds"/>
    <property type="gene ID" value="AUR62018152"/>
</dbReference>
<organism evidence="1 2">
    <name type="scientific">Chenopodium quinoa</name>
    <name type="common">Quinoa</name>
    <dbReference type="NCBI Taxonomy" id="63459"/>
    <lineage>
        <taxon>Eukaryota</taxon>
        <taxon>Viridiplantae</taxon>
        <taxon>Streptophyta</taxon>
        <taxon>Embryophyta</taxon>
        <taxon>Tracheophyta</taxon>
        <taxon>Spermatophyta</taxon>
        <taxon>Magnoliopsida</taxon>
        <taxon>eudicotyledons</taxon>
        <taxon>Gunneridae</taxon>
        <taxon>Pentapetalae</taxon>
        <taxon>Caryophyllales</taxon>
        <taxon>Chenopodiaceae</taxon>
        <taxon>Chenopodioideae</taxon>
        <taxon>Atripliceae</taxon>
        <taxon>Chenopodium</taxon>
    </lineage>
</organism>
<dbReference type="Proteomes" id="UP000596660">
    <property type="component" value="Unplaced"/>
</dbReference>
<proteinExistence type="predicted"/>
<dbReference type="AlphaFoldDB" id="A0A803LSF8"/>
<dbReference type="EnsemblPlants" id="AUR62018152-RA">
    <property type="protein sequence ID" value="AUR62018152-RA:cds"/>
    <property type="gene ID" value="AUR62018152"/>
</dbReference>
<name>A0A803LSF8_CHEQI</name>